<keyword evidence="2" id="KW-1185">Reference proteome</keyword>
<name>A0A1H0WS60_9PSEU</name>
<dbReference type="EMBL" id="FNIX01000022">
    <property type="protein sequence ID" value="SDP93528.1"/>
    <property type="molecule type" value="Genomic_DNA"/>
</dbReference>
<dbReference type="Proteomes" id="UP000199691">
    <property type="component" value="Unassembled WGS sequence"/>
</dbReference>
<organism evidence="1 2">
    <name type="scientific">Lentzea jiangxiensis</name>
    <dbReference type="NCBI Taxonomy" id="641025"/>
    <lineage>
        <taxon>Bacteria</taxon>
        <taxon>Bacillati</taxon>
        <taxon>Actinomycetota</taxon>
        <taxon>Actinomycetes</taxon>
        <taxon>Pseudonocardiales</taxon>
        <taxon>Pseudonocardiaceae</taxon>
        <taxon>Lentzea</taxon>
    </lineage>
</organism>
<dbReference type="Gene3D" id="2.60.200.60">
    <property type="match status" value="1"/>
</dbReference>
<evidence type="ECO:0000313" key="2">
    <source>
        <dbReference type="Proteomes" id="UP000199691"/>
    </source>
</evidence>
<dbReference type="AlphaFoldDB" id="A0A1H0WS60"/>
<proteinExistence type="predicted"/>
<gene>
    <name evidence="1" type="ORF">SAMN05421507_12230</name>
</gene>
<dbReference type="Pfam" id="PF05488">
    <property type="entry name" value="PAAR_motif"/>
    <property type="match status" value="1"/>
</dbReference>
<sequence>MPAAARQGDKTLHPGTIGPPLNPLLAARLMTVLIEGKPAATINCVHVCAVVPHNVAPNIILISPAIARRGVLIAGLAAAAALDETTCKAKLAPRPGTVQIGGPL</sequence>
<accession>A0A1H0WS60</accession>
<evidence type="ECO:0000313" key="1">
    <source>
        <dbReference type="EMBL" id="SDP93528.1"/>
    </source>
</evidence>
<dbReference type="STRING" id="641025.SAMN05421507_12230"/>
<dbReference type="OrthoDB" id="197187at2"/>
<dbReference type="InterPro" id="IPR008727">
    <property type="entry name" value="PAAR_motif"/>
</dbReference>
<protein>
    <submittedName>
        <fullName evidence="1">PAAR motif-containing protein</fullName>
    </submittedName>
</protein>
<dbReference type="RefSeq" id="WP_090103933.1">
    <property type="nucleotide sequence ID" value="NZ_FNIX01000022.1"/>
</dbReference>
<reference evidence="2" key="1">
    <citation type="submission" date="2016-10" db="EMBL/GenBank/DDBJ databases">
        <authorList>
            <person name="Varghese N."/>
            <person name="Submissions S."/>
        </authorList>
    </citation>
    <scope>NUCLEOTIDE SEQUENCE [LARGE SCALE GENOMIC DNA]</scope>
    <source>
        <strain evidence="2">CGMCC 4.6609</strain>
    </source>
</reference>